<comment type="caution">
    <text evidence="1">The sequence shown here is derived from an EMBL/GenBank/DDBJ whole genome shotgun (WGS) entry which is preliminary data.</text>
</comment>
<gene>
    <name evidence="1" type="ORF">Cco03nite_52460</name>
</gene>
<dbReference type="Proteomes" id="UP000630887">
    <property type="component" value="Unassembled WGS sequence"/>
</dbReference>
<evidence type="ECO:0000313" key="1">
    <source>
        <dbReference type="EMBL" id="GIG08546.1"/>
    </source>
</evidence>
<name>A0A8J3PB56_9ACTN</name>
<evidence type="ECO:0000313" key="2">
    <source>
        <dbReference type="Proteomes" id="UP000630887"/>
    </source>
</evidence>
<proteinExistence type="predicted"/>
<dbReference type="AlphaFoldDB" id="A0A8J3PB56"/>
<sequence>MTEQGGPIRVDRFAAFRVNGLWSRAGSLPFPLSFAVSSADGVHCVDAAAASVSELVDLFAAYARGHAVVLNVGTNSWPADDHRQAPLERIAREQGVDVDVHDIRWAVARYASGDLLVMPWARMARFLDGWYPYDIEILDVAEPLTPTRVEELALAVNTHDLRTGPLVPQAPGAGLYFNGHDDCYVYVETTSAGFAPRLLARLLALRAGAGLLDERDAEGEDTEVAVTVTQPPVALAAELLGIAGTWVGKVAQVCPGERVTLALAPTAARWRLGQALPEVMPHEVTLDLVTGGWSHHVSGMTGR</sequence>
<dbReference type="RefSeq" id="WP_203694860.1">
    <property type="nucleotide sequence ID" value="NZ_BAAALC010000048.1"/>
</dbReference>
<accession>A0A8J3PB56</accession>
<organism evidence="1 2">
    <name type="scientific">Catellatospora coxensis</name>
    <dbReference type="NCBI Taxonomy" id="310354"/>
    <lineage>
        <taxon>Bacteria</taxon>
        <taxon>Bacillati</taxon>
        <taxon>Actinomycetota</taxon>
        <taxon>Actinomycetes</taxon>
        <taxon>Micromonosporales</taxon>
        <taxon>Micromonosporaceae</taxon>
        <taxon>Catellatospora</taxon>
    </lineage>
</organism>
<keyword evidence="2" id="KW-1185">Reference proteome</keyword>
<protein>
    <submittedName>
        <fullName evidence="1">Uncharacterized protein</fullName>
    </submittedName>
</protein>
<dbReference type="EMBL" id="BONI01000049">
    <property type="protein sequence ID" value="GIG08546.1"/>
    <property type="molecule type" value="Genomic_DNA"/>
</dbReference>
<reference evidence="1 2" key="1">
    <citation type="submission" date="2021-01" db="EMBL/GenBank/DDBJ databases">
        <title>Whole genome shotgun sequence of Catellatospora coxensis NBRC 107359.</title>
        <authorList>
            <person name="Komaki H."/>
            <person name="Tamura T."/>
        </authorList>
    </citation>
    <scope>NUCLEOTIDE SEQUENCE [LARGE SCALE GENOMIC DNA]</scope>
    <source>
        <strain evidence="1 2">NBRC 107359</strain>
    </source>
</reference>